<dbReference type="eggNOG" id="COG1216">
    <property type="taxonomic scope" value="Bacteria"/>
</dbReference>
<evidence type="ECO:0000256" key="1">
    <source>
        <dbReference type="SAM" id="Coils"/>
    </source>
</evidence>
<keyword evidence="1" id="KW-0175">Coiled coil</keyword>
<evidence type="ECO:0000313" key="3">
    <source>
        <dbReference type="EMBL" id="EFU77340.1"/>
    </source>
</evidence>
<dbReference type="eggNOG" id="COG3266">
    <property type="taxonomic scope" value="Bacteria"/>
</dbReference>
<dbReference type="Gene3D" id="3.40.50.150">
    <property type="entry name" value="Vaccinia Virus protein VP39"/>
    <property type="match status" value="1"/>
</dbReference>
<dbReference type="Pfam" id="PF13489">
    <property type="entry name" value="Methyltransf_23"/>
    <property type="match status" value="1"/>
</dbReference>
<dbReference type="GO" id="GO:0016758">
    <property type="term" value="F:hexosyltransferase activity"/>
    <property type="evidence" value="ECO:0007669"/>
    <property type="project" value="UniProtKB-ARBA"/>
</dbReference>
<reference evidence="3 4" key="1">
    <citation type="submission" date="2010-12" db="EMBL/GenBank/DDBJ databases">
        <authorList>
            <person name="Muzny D."/>
            <person name="Qin X."/>
            <person name="Deng J."/>
            <person name="Jiang H."/>
            <person name="Liu Y."/>
            <person name="Qu J."/>
            <person name="Song X.-Z."/>
            <person name="Zhang L."/>
            <person name="Thornton R."/>
            <person name="Coyle M."/>
            <person name="Francisco L."/>
            <person name="Jackson L."/>
            <person name="Javaid M."/>
            <person name="Korchina V."/>
            <person name="Kovar C."/>
            <person name="Mata R."/>
            <person name="Mathew T."/>
            <person name="Ngo R."/>
            <person name="Nguyen L."/>
            <person name="Nguyen N."/>
            <person name="Okwuonu G."/>
            <person name="Ongeri F."/>
            <person name="Pham C."/>
            <person name="Simmons D."/>
            <person name="Wilczek-Boney K."/>
            <person name="Hale W."/>
            <person name="Jakkamsetti A."/>
            <person name="Pham P."/>
            <person name="Ruth R."/>
            <person name="San Lucas F."/>
            <person name="Warren J."/>
            <person name="Zhang J."/>
            <person name="Zhao Z."/>
            <person name="Zhou C."/>
            <person name="Zhu D."/>
            <person name="Lee S."/>
            <person name="Bess C."/>
            <person name="Blankenburg K."/>
            <person name="Forbes L."/>
            <person name="Fu Q."/>
            <person name="Gubbala S."/>
            <person name="Hirani K."/>
            <person name="Jayaseelan J.C."/>
            <person name="Lara F."/>
            <person name="Munidasa M."/>
            <person name="Palculict T."/>
            <person name="Patil S."/>
            <person name="Pu L.-L."/>
            <person name="Saada N."/>
            <person name="Tang L."/>
            <person name="Weissenberger G."/>
            <person name="Zhu Y."/>
            <person name="Hemphill L."/>
            <person name="Shang Y."/>
            <person name="Youmans B."/>
            <person name="Ayvaz T."/>
            <person name="Ross M."/>
            <person name="Santibanez J."/>
            <person name="Aqrawi P."/>
            <person name="Gross S."/>
            <person name="Joshi V."/>
            <person name="Fowler G."/>
            <person name="Nazareth L."/>
            <person name="Reid J."/>
            <person name="Worley K."/>
            <person name="Petrosino J."/>
            <person name="Highlander S."/>
            <person name="Gibbs R."/>
        </authorList>
    </citation>
    <scope>NUCLEOTIDE SEQUENCE [LARGE SCALE GENOMIC DNA]</scope>
    <source>
        <strain evidence="3 4">DSM 3986</strain>
    </source>
</reference>
<gene>
    <name evidence="3" type="ORF">HMPREF0381_0786</name>
</gene>
<organism evidence="3 4">
    <name type="scientific">Lachnoanaerobaculum saburreum DSM 3986</name>
    <dbReference type="NCBI Taxonomy" id="887325"/>
    <lineage>
        <taxon>Bacteria</taxon>
        <taxon>Bacillati</taxon>
        <taxon>Bacillota</taxon>
        <taxon>Clostridia</taxon>
        <taxon>Lachnospirales</taxon>
        <taxon>Lachnospiraceae</taxon>
        <taxon>Lachnoanaerobaculum</taxon>
    </lineage>
</organism>
<dbReference type="SUPFAM" id="SSF53335">
    <property type="entry name" value="S-adenosyl-L-methionine-dependent methyltransferases"/>
    <property type="match status" value="1"/>
</dbReference>
<keyword evidence="3" id="KW-0328">Glycosyltransferase</keyword>
<protein>
    <submittedName>
        <fullName evidence="3">Glycosyltransferase, group 2 family protein</fullName>
        <ecNumber evidence="3">2.4.-.-</ecNumber>
    </submittedName>
</protein>
<dbReference type="InterPro" id="IPR029044">
    <property type="entry name" value="Nucleotide-diphossugar_trans"/>
</dbReference>
<evidence type="ECO:0000313" key="4">
    <source>
        <dbReference type="Proteomes" id="UP000003434"/>
    </source>
</evidence>
<dbReference type="PANTHER" id="PTHR22916">
    <property type="entry name" value="GLYCOSYLTRANSFERASE"/>
    <property type="match status" value="1"/>
</dbReference>
<dbReference type="CDD" id="cd00761">
    <property type="entry name" value="Glyco_tranf_GTA_type"/>
    <property type="match status" value="1"/>
</dbReference>
<dbReference type="SUPFAM" id="SSF53448">
    <property type="entry name" value="Nucleotide-diphospho-sugar transferases"/>
    <property type="match status" value="1"/>
</dbReference>
<dbReference type="Proteomes" id="UP000003434">
    <property type="component" value="Unassembled WGS sequence"/>
</dbReference>
<proteinExistence type="predicted"/>
<comment type="caution">
    <text evidence="3">The sequence shown here is derived from an EMBL/GenBank/DDBJ whole genome shotgun (WGS) entry which is preliminary data.</text>
</comment>
<dbReference type="Pfam" id="PF00535">
    <property type="entry name" value="Glycos_transf_2"/>
    <property type="match status" value="1"/>
</dbReference>
<dbReference type="RefSeq" id="WP_008750555.1">
    <property type="nucleotide sequence ID" value="NZ_GL622296.1"/>
</dbReference>
<accession>E6LLF1</accession>
<feature type="coiled-coil region" evidence="1">
    <location>
        <begin position="531"/>
        <end position="565"/>
    </location>
</feature>
<dbReference type="HOGENOM" id="CLU_295566_0_0_9"/>
<dbReference type="PANTHER" id="PTHR22916:SF3">
    <property type="entry name" value="UDP-GLCNAC:BETAGAL BETA-1,3-N-ACETYLGLUCOSAMINYLTRANSFERASE-LIKE PROTEIN 1"/>
    <property type="match status" value="1"/>
</dbReference>
<evidence type="ECO:0000259" key="2">
    <source>
        <dbReference type="Pfam" id="PF00535"/>
    </source>
</evidence>
<dbReference type="AlphaFoldDB" id="E6LLF1"/>
<dbReference type="EC" id="2.4.-.-" evidence="3"/>
<dbReference type="EMBL" id="AEPW01000026">
    <property type="protein sequence ID" value="EFU77340.1"/>
    <property type="molecule type" value="Genomic_DNA"/>
</dbReference>
<dbReference type="InterPro" id="IPR029063">
    <property type="entry name" value="SAM-dependent_MTases_sf"/>
</dbReference>
<sequence>MYNKDILIDEIKNNKLPITKSEIEELSLSDSYVGKSDKDILQALVDLDLLLKKFFFRMMKKSKEKGLDFFKLCHKKMKKAYEVWSMACSNEYERNKLGTIYENSMFMHKEFYRQKTFASKEPLITVLMPTFNSENYIGETLWSVFEQTCPDFELLIMNEAGSSDETTEVISFFEDDRIKVVQNKTKLGLAESLNEGIRIARGKYIARIDADDLATEDRFELQADFLENNKEYGLCGSRQHHFGVDTDFVHEVAEEHDDIKAALIYGCEICHSTIMIRREYFLKNNLFYDNTKKAEDYELWTRAVHKFKFHNIKKVLGEYRVGAENITKNKFNALSAESAVIAANNLSKYLNVNVSKNHLEYLTGWENRFEEVEEKERKVALEEEEAILREMVKNNLIYKNYKDSSLLIAINRRWRWILGKYSYGHDLDEVLNVDDLFKKYPFSEIRCDEENCTDKSFSLKQCLKGVLKFFYTPFRHGISYKMRQQLWDLDGHLKDSKDEILNNVTDSKYDILNHVKDSETRLKQQTYLMLEKNGNELYDQLERSIEKLEGQVESIKAMVESQNASLKEMIDSRIYKAETNLGQTFDSRIYKAETSLGQTFDSRIYKAEENLSQTFDSRIYRAEENLSQTFDGRIYKTETNLGQAFDSRIYKAEENLSQTFDSRIYKAEENLSQTFDSRIYKAEENLSQAFDSRIYKTETNLGQAFDGRIYKAEENLSQTFDSRIYKTETNLGQAFDGRIYKAEENLSQTFDSRIYKTETNLGQAFDGRIYKAEENLSQTFDSRIYKAEENLSQTVDGRVWKSELYLKKEILGKIWILNRMLTDLVNLQKDKSEYGSTSIYGSNFYEDNQYGSYLSAIEVLKYVIPIYKPESIVDFGCGTGTWLAAARQINRDIQIIGVDGDYVDTDMLMIDKEYFLPRDLSKELDLYRKFDIAMSLEVAEHLEEKYADIFVDTLCRHSDIILFSAAHVGQGGDGHVNEQPISYWVEKFQKRGYTWHDIRDVFKANYDIEQWYKDNISIFIKER</sequence>
<dbReference type="eggNOG" id="COG0500">
    <property type="taxonomic scope" value="Bacteria"/>
</dbReference>
<dbReference type="InterPro" id="IPR001173">
    <property type="entry name" value="Glyco_trans_2-like"/>
</dbReference>
<dbReference type="CDD" id="cd02440">
    <property type="entry name" value="AdoMet_MTases"/>
    <property type="match status" value="1"/>
</dbReference>
<feature type="domain" description="Glycosyltransferase 2-like" evidence="2">
    <location>
        <begin position="125"/>
        <end position="275"/>
    </location>
</feature>
<dbReference type="Gene3D" id="3.90.550.10">
    <property type="entry name" value="Spore Coat Polysaccharide Biosynthesis Protein SpsA, Chain A"/>
    <property type="match status" value="1"/>
</dbReference>
<keyword evidence="3" id="KW-0808">Transferase</keyword>
<name>E6LLF1_9FIRM</name>